<gene>
    <name evidence="5" type="primary">cst7</name>
</gene>
<reference evidence="5" key="2">
    <citation type="submission" date="2025-08" db="UniProtKB">
        <authorList>
            <consortium name="Ensembl"/>
        </authorList>
    </citation>
    <scope>IDENTIFICATION</scope>
</reference>
<dbReference type="InterPro" id="IPR042886">
    <property type="entry name" value="Cystatin-F"/>
</dbReference>
<dbReference type="Gene3D" id="3.10.450.10">
    <property type="match status" value="1"/>
</dbReference>
<dbReference type="CDD" id="cd00042">
    <property type="entry name" value="CY"/>
    <property type="match status" value="1"/>
</dbReference>
<keyword evidence="3" id="KW-0732">Signal</keyword>
<dbReference type="AlphaFoldDB" id="A0AAY4BGK1"/>
<dbReference type="RefSeq" id="XP_028845125.1">
    <property type="nucleotide sequence ID" value="XM_028989292.1"/>
</dbReference>
<evidence type="ECO:0000313" key="6">
    <source>
        <dbReference type="Proteomes" id="UP000694580"/>
    </source>
</evidence>
<dbReference type="GeneID" id="114795710"/>
<dbReference type="GO" id="GO:0005764">
    <property type="term" value="C:lysosome"/>
    <property type="evidence" value="ECO:0007669"/>
    <property type="project" value="TreeGrafter"/>
</dbReference>
<sequence length="151" mass="17002">MAACRPLPLLSLLLLLLLLDDVAAARDEVSARSYVDGPGPGHYYNTSKNDTGVVKAALTGTYTFNNESNDAFYFKASAIDAAKRQVVKGIRYILEVEVTRTVCRKMEKPIDLASCDFQPNGVLYQTFFCHFEVWSIPWMKQMKTTDFFCKP</sequence>
<dbReference type="GeneTree" id="ENSGT00940000160277"/>
<dbReference type="SUPFAM" id="SSF54403">
    <property type="entry name" value="Cystatin/monellin"/>
    <property type="match status" value="1"/>
</dbReference>
<feature type="domain" description="Cystatin" evidence="4">
    <location>
        <begin position="38"/>
        <end position="150"/>
    </location>
</feature>
<accession>A0AAY4BGK1</accession>
<name>A0AAY4BGK1_9TELE</name>
<feature type="signal peptide" evidence="3">
    <location>
        <begin position="1"/>
        <end position="24"/>
    </location>
</feature>
<evidence type="ECO:0000256" key="1">
    <source>
        <dbReference type="ARBA" id="ARBA00009403"/>
    </source>
</evidence>
<dbReference type="GO" id="GO:0005615">
    <property type="term" value="C:extracellular space"/>
    <property type="evidence" value="ECO:0007669"/>
    <property type="project" value="TreeGrafter"/>
</dbReference>
<organism evidence="5 6">
    <name type="scientific">Denticeps clupeoides</name>
    <name type="common">denticle herring</name>
    <dbReference type="NCBI Taxonomy" id="299321"/>
    <lineage>
        <taxon>Eukaryota</taxon>
        <taxon>Metazoa</taxon>
        <taxon>Chordata</taxon>
        <taxon>Craniata</taxon>
        <taxon>Vertebrata</taxon>
        <taxon>Euteleostomi</taxon>
        <taxon>Actinopterygii</taxon>
        <taxon>Neopterygii</taxon>
        <taxon>Teleostei</taxon>
        <taxon>Clupei</taxon>
        <taxon>Clupeiformes</taxon>
        <taxon>Denticipitoidei</taxon>
        <taxon>Denticipitidae</taxon>
        <taxon>Denticeps</taxon>
    </lineage>
</organism>
<keyword evidence="6" id="KW-1185">Reference proteome</keyword>
<proteinExistence type="inferred from homology"/>
<evidence type="ECO:0000259" key="4">
    <source>
        <dbReference type="SMART" id="SM00043"/>
    </source>
</evidence>
<dbReference type="Proteomes" id="UP000694580">
    <property type="component" value="Chromosome 8"/>
</dbReference>
<dbReference type="GO" id="GO:0005783">
    <property type="term" value="C:endoplasmic reticulum"/>
    <property type="evidence" value="ECO:0007669"/>
    <property type="project" value="TreeGrafter"/>
</dbReference>
<dbReference type="GO" id="GO:0005770">
    <property type="term" value="C:late endosome"/>
    <property type="evidence" value="ECO:0007669"/>
    <property type="project" value="TreeGrafter"/>
</dbReference>
<feature type="chain" id="PRO_5044326080" description="Cystatin domain-containing protein" evidence="3">
    <location>
        <begin position="25"/>
        <end position="151"/>
    </location>
</feature>
<keyword evidence="2" id="KW-1015">Disulfide bond</keyword>
<dbReference type="Pfam" id="PF00031">
    <property type="entry name" value="Cystatin"/>
    <property type="match status" value="1"/>
</dbReference>
<evidence type="ECO:0000313" key="5">
    <source>
        <dbReference type="Ensembl" id="ENSDCDP00010020055.1"/>
    </source>
</evidence>
<protein>
    <recommendedName>
        <fullName evidence="4">Cystatin domain-containing protein</fullName>
    </recommendedName>
</protein>
<evidence type="ECO:0000256" key="3">
    <source>
        <dbReference type="SAM" id="SignalP"/>
    </source>
</evidence>
<dbReference type="CTD" id="8530"/>
<dbReference type="GO" id="GO:0031643">
    <property type="term" value="P:positive regulation of myelination"/>
    <property type="evidence" value="ECO:0007669"/>
    <property type="project" value="TreeGrafter"/>
</dbReference>
<comment type="similarity">
    <text evidence="1">Belongs to the cystatin family.</text>
</comment>
<dbReference type="GO" id="GO:0004869">
    <property type="term" value="F:cysteine-type endopeptidase inhibitor activity"/>
    <property type="evidence" value="ECO:0007669"/>
    <property type="project" value="InterPro"/>
</dbReference>
<dbReference type="InterPro" id="IPR046350">
    <property type="entry name" value="Cystatin_sf"/>
</dbReference>
<dbReference type="PANTHER" id="PTHR47141">
    <property type="entry name" value="CYSTATIN-F"/>
    <property type="match status" value="1"/>
</dbReference>
<dbReference type="GO" id="GO:0005794">
    <property type="term" value="C:Golgi apparatus"/>
    <property type="evidence" value="ECO:0007669"/>
    <property type="project" value="TreeGrafter"/>
</dbReference>
<dbReference type="FunFam" id="3.10.450.10:FF:000004">
    <property type="entry name" value="Cystatin C"/>
    <property type="match status" value="1"/>
</dbReference>
<dbReference type="Ensembl" id="ENSDCDT00010021212.1">
    <property type="protein sequence ID" value="ENSDCDP00010020055.1"/>
    <property type="gene ID" value="ENSDCDG00010009059.1"/>
</dbReference>
<dbReference type="GO" id="GO:1903979">
    <property type="term" value="P:negative regulation of microglial cell activation"/>
    <property type="evidence" value="ECO:0007669"/>
    <property type="project" value="TreeGrafter"/>
</dbReference>
<dbReference type="PANTHER" id="PTHR47141:SF1">
    <property type="entry name" value="CYSTATIN-F"/>
    <property type="match status" value="1"/>
</dbReference>
<dbReference type="GO" id="GO:0006955">
    <property type="term" value="P:immune response"/>
    <property type="evidence" value="ECO:0007669"/>
    <property type="project" value="InterPro"/>
</dbReference>
<dbReference type="SMART" id="SM00043">
    <property type="entry name" value="CY"/>
    <property type="match status" value="1"/>
</dbReference>
<reference evidence="5 6" key="1">
    <citation type="submission" date="2020-06" db="EMBL/GenBank/DDBJ databases">
        <authorList>
            <consortium name="Wellcome Sanger Institute Data Sharing"/>
        </authorList>
    </citation>
    <scope>NUCLEOTIDE SEQUENCE [LARGE SCALE GENOMIC DNA]</scope>
</reference>
<dbReference type="InterPro" id="IPR000010">
    <property type="entry name" value="Cystatin_dom"/>
</dbReference>
<reference evidence="5" key="3">
    <citation type="submission" date="2025-09" db="UniProtKB">
        <authorList>
            <consortium name="Ensembl"/>
        </authorList>
    </citation>
    <scope>IDENTIFICATION</scope>
</reference>
<evidence type="ECO:0000256" key="2">
    <source>
        <dbReference type="ARBA" id="ARBA00023157"/>
    </source>
</evidence>